<keyword evidence="2" id="KW-1185">Reference proteome</keyword>
<reference evidence="1" key="1">
    <citation type="journal article" date="2014" name="Int. J. Syst. Evol. Microbiol.">
        <title>Complete genome sequence of Corynebacterium casei LMG S-19264T (=DSM 44701T), isolated from a smear-ripened cheese.</title>
        <authorList>
            <consortium name="US DOE Joint Genome Institute (JGI-PGF)"/>
            <person name="Walter F."/>
            <person name="Albersmeier A."/>
            <person name="Kalinowski J."/>
            <person name="Ruckert C."/>
        </authorList>
    </citation>
    <scope>NUCLEOTIDE SEQUENCE</scope>
    <source>
        <strain evidence="1">JCM 4956</strain>
    </source>
</reference>
<name>A0A918K4H3_9ACTN</name>
<organism evidence="1 2">
    <name type="scientific">Streptomyces fructofermentans</name>
    <dbReference type="NCBI Taxonomy" id="152141"/>
    <lineage>
        <taxon>Bacteria</taxon>
        <taxon>Bacillati</taxon>
        <taxon>Actinomycetota</taxon>
        <taxon>Actinomycetes</taxon>
        <taxon>Kitasatosporales</taxon>
        <taxon>Streptomycetaceae</taxon>
        <taxon>Streptomyces</taxon>
    </lineage>
</organism>
<sequence>MGVYSSDLDLNVSDVTGNGREVEVGVNMVNGNVRLSILWTDEILLSPDDAERVARSLVETAARGRRIAAVPYVSTPEAPAPEAADPLPGPAES</sequence>
<accession>A0A918K4H3</accession>
<dbReference type="AlphaFoldDB" id="A0A918K4H3"/>
<evidence type="ECO:0000313" key="2">
    <source>
        <dbReference type="Proteomes" id="UP000645555"/>
    </source>
</evidence>
<dbReference type="EMBL" id="BMWD01000003">
    <property type="protein sequence ID" value="GGX47396.1"/>
    <property type="molecule type" value="Genomic_DNA"/>
</dbReference>
<dbReference type="RefSeq" id="WP_190034359.1">
    <property type="nucleotide sequence ID" value="NZ_BMWD01000003.1"/>
</dbReference>
<comment type="caution">
    <text evidence="1">The sequence shown here is derived from an EMBL/GenBank/DDBJ whole genome shotgun (WGS) entry which is preliminary data.</text>
</comment>
<evidence type="ECO:0000313" key="1">
    <source>
        <dbReference type="EMBL" id="GGX47396.1"/>
    </source>
</evidence>
<reference evidence="1" key="2">
    <citation type="submission" date="2020-09" db="EMBL/GenBank/DDBJ databases">
        <authorList>
            <person name="Sun Q."/>
            <person name="Ohkuma M."/>
        </authorList>
    </citation>
    <scope>NUCLEOTIDE SEQUENCE</scope>
    <source>
        <strain evidence="1">JCM 4956</strain>
    </source>
</reference>
<gene>
    <name evidence="1" type="ORF">GCM10010515_13080</name>
</gene>
<protein>
    <submittedName>
        <fullName evidence="1">Uncharacterized protein</fullName>
    </submittedName>
</protein>
<dbReference type="Proteomes" id="UP000645555">
    <property type="component" value="Unassembled WGS sequence"/>
</dbReference>
<proteinExistence type="predicted"/>